<dbReference type="NCBIfam" id="NF038403">
    <property type="entry name" value="perm_prefix_1"/>
    <property type="match status" value="1"/>
</dbReference>
<dbReference type="EMBL" id="BMLW01000017">
    <property type="protein sequence ID" value="GGP15905.1"/>
    <property type="molecule type" value="Genomic_DNA"/>
</dbReference>
<keyword evidence="1" id="KW-0472">Membrane</keyword>
<accession>A0ABQ2P1F6</accession>
<feature type="transmembrane region" description="Helical" evidence="1">
    <location>
        <begin position="160"/>
        <end position="181"/>
    </location>
</feature>
<dbReference type="InterPro" id="IPR047928">
    <property type="entry name" value="Perm_prefix_1"/>
</dbReference>
<name>A0ABQ2P1F6_9BACI</name>
<evidence type="ECO:0000313" key="3">
    <source>
        <dbReference type="Proteomes" id="UP000641206"/>
    </source>
</evidence>
<reference evidence="3" key="1">
    <citation type="journal article" date="2019" name="Int. J. Syst. Evol. Microbiol.">
        <title>The Global Catalogue of Microorganisms (GCM) 10K type strain sequencing project: providing services to taxonomists for standard genome sequencing and annotation.</title>
        <authorList>
            <consortium name="The Broad Institute Genomics Platform"/>
            <consortium name="The Broad Institute Genome Sequencing Center for Infectious Disease"/>
            <person name="Wu L."/>
            <person name="Ma J."/>
        </authorList>
    </citation>
    <scope>NUCLEOTIDE SEQUENCE [LARGE SCALE GENOMIC DNA]</scope>
    <source>
        <strain evidence="3">CGMCC 1.7693</strain>
    </source>
</reference>
<sequence length="195" mass="23029">MISRSSSIKDIPKSEEKEIIKQEIFQNLEEKVYDLMAQGKEEEDAVNKAIVEFGNIDEIKNELGVYRVNSDGDEKRIERAKIDLNFSVWGSILFIALMVFINLYYSPSTIWFVYPTFAILWWPALLYFIRSKRYFGLSVFGTFLTVVFFIVVSAISTPNIIWEVYPIFLILWWPLSMYFYGSNKRKSRNKRIRQV</sequence>
<keyword evidence="1" id="KW-1133">Transmembrane helix</keyword>
<keyword evidence="1" id="KW-0812">Transmembrane</keyword>
<dbReference type="RefSeq" id="WP_308423664.1">
    <property type="nucleotide sequence ID" value="NZ_BMLW01000017.1"/>
</dbReference>
<gene>
    <name evidence="2" type="ORF">GCM10011346_45590</name>
</gene>
<evidence type="ECO:0000256" key="1">
    <source>
        <dbReference type="SAM" id="Phobius"/>
    </source>
</evidence>
<organism evidence="2 3">
    <name type="scientific">Oceanobacillus neutriphilus</name>
    <dbReference type="NCBI Taxonomy" id="531815"/>
    <lineage>
        <taxon>Bacteria</taxon>
        <taxon>Bacillati</taxon>
        <taxon>Bacillota</taxon>
        <taxon>Bacilli</taxon>
        <taxon>Bacillales</taxon>
        <taxon>Bacillaceae</taxon>
        <taxon>Oceanobacillus</taxon>
    </lineage>
</organism>
<comment type="caution">
    <text evidence="2">The sequence shown here is derived from an EMBL/GenBank/DDBJ whole genome shotgun (WGS) entry which is preliminary data.</text>
</comment>
<evidence type="ECO:0008006" key="4">
    <source>
        <dbReference type="Google" id="ProtNLM"/>
    </source>
</evidence>
<feature type="transmembrane region" description="Helical" evidence="1">
    <location>
        <begin position="84"/>
        <end position="105"/>
    </location>
</feature>
<protein>
    <recommendedName>
        <fullName evidence="4">DUF1129 domain-containing protein</fullName>
    </recommendedName>
</protein>
<keyword evidence="3" id="KW-1185">Reference proteome</keyword>
<feature type="transmembrane region" description="Helical" evidence="1">
    <location>
        <begin position="134"/>
        <end position="154"/>
    </location>
</feature>
<proteinExistence type="predicted"/>
<evidence type="ECO:0000313" key="2">
    <source>
        <dbReference type="EMBL" id="GGP15905.1"/>
    </source>
</evidence>
<dbReference type="Proteomes" id="UP000641206">
    <property type="component" value="Unassembled WGS sequence"/>
</dbReference>
<feature type="transmembrane region" description="Helical" evidence="1">
    <location>
        <begin position="111"/>
        <end position="129"/>
    </location>
</feature>